<name>A0A3S8U933_9RHOB</name>
<dbReference type="PANTHER" id="PTHR42978">
    <property type="entry name" value="QUORUM-QUENCHING LACTONASE YTNP-RELATED-RELATED"/>
    <property type="match status" value="1"/>
</dbReference>
<feature type="domain" description="Metallo-beta-lactamase" evidence="5">
    <location>
        <begin position="66"/>
        <end position="277"/>
    </location>
</feature>
<dbReference type="OrthoDB" id="9773738at2"/>
<evidence type="ECO:0000256" key="3">
    <source>
        <dbReference type="ARBA" id="ARBA00022801"/>
    </source>
</evidence>
<evidence type="ECO:0000259" key="5">
    <source>
        <dbReference type="SMART" id="SM00849"/>
    </source>
</evidence>
<dbReference type="AlphaFoldDB" id="A0A3S8U933"/>
<dbReference type="Pfam" id="PF00753">
    <property type="entry name" value="Lactamase_B"/>
    <property type="match status" value="1"/>
</dbReference>
<reference evidence="6 7" key="1">
    <citation type="submission" date="2018-12" db="EMBL/GenBank/DDBJ databases">
        <title>Complete genome sequencing of Tabrizicola sp. K13M18.</title>
        <authorList>
            <person name="Bae J.-W."/>
        </authorList>
    </citation>
    <scope>NUCLEOTIDE SEQUENCE [LARGE SCALE GENOMIC DNA]</scope>
    <source>
        <strain evidence="6 7">K13M18</strain>
    </source>
</reference>
<dbReference type="RefSeq" id="WP_125326230.1">
    <property type="nucleotide sequence ID" value="NZ_CP034328.1"/>
</dbReference>
<dbReference type="InterPro" id="IPR036866">
    <property type="entry name" value="RibonucZ/Hydroxyglut_hydro"/>
</dbReference>
<dbReference type="Proteomes" id="UP000282002">
    <property type="component" value="Chromosome"/>
</dbReference>
<keyword evidence="2" id="KW-0479">Metal-binding</keyword>
<dbReference type="GO" id="GO:0046872">
    <property type="term" value="F:metal ion binding"/>
    <property type="evidence" value="ECO:0007669"/>
    <property type="project" value="UniProtKB-KW"/>
</dbReference>
<comment type="similarity">
    <text evidence="1">Belongs to the metallo-beta-lactamase superfamily.</text>
</comment>
<keyword evidence="7" id="KW-1185">Reference proteome</keyword>
<accession>A0A3S8U933</accession>
<keyword evidence="4" id="KW-0862">Zinc</keyword>
<organism evidence="6 7">
    <name type="scientific">Tabrizicola piscis</name>
    <dbReference type="NCBI Taxonomy" id="2494374"/>
    <lineage>
        <taxon>Bacteria</taxon>
        <taxon>Pseudomonadati</taxon>
        <taxon>Pseudomonadota</taxon>
        <taxon>Alphaproteobacteria</taxon>
        <taxon>Rhodobacterales</taxon>
        <taxon>Paracoccaceae</taxon>
        <taxon>Tabrizicola</taxon>
    </lineage>
</organism>
<evidence type="ECO:0000256" key="2">
    <source>
        <dbReference type="ARBA" id="ARBA00022723"/>
    </source>
</evidence>
<dbReference type="SMART" id="SM00849">
    <property type="entry name" value="Lactamase_B"/>
    <property type="match status" value="1"/>
</dbReference>
<evidence type="ECO:0000313" key="7">
    <source>
        <dbReference type="Proteomes" id="UP000282002"/>
    </source>
</evidence>
<evidence type="ECO:0000256" key="1">
    <source>
        <dbReference type="ARBA" id="ARBA00007749"/>
    </source>
</evidence>
<sequence>MTTGSLPRMTPKALGNMKVHALVDSVGLTRQPVEMLIGLPEATVGDHADWLAPDYLDMGTGRMVMAYSSFVIQLEDRVILVDCAVGEDGNFPTRPDWHEQKSDWLNHLGQAGLSPEDIDTVFLTHLHVDHTGWLTRKSPKGWLPTFPGATHLASQKELEYWRENHEKFAYMSTSFQDSVAPVLDAGLFETTVPEAEIAPGLFVVDLSGHSPGMIGLEYRKGHRVVAAFNADLMHSPVQMAAPQCSTLFCADPAAAAAIRSSKLAKYAADETVMFCNHFPGECAGRAVAHREGFRFVPVV</sequence>
<dbReference type="KEGG" id="taw:EI545_15070"/>
<evidence type="ECO:0000313" key="6">
    <source>
        <dbReference type="EMBL" id="AZL60035.1"/>
    </source>
</evidence>
<dbReference type="InterPro" id="IPR051013">
    <property type="entry name" value="MBL_superfamily_lactonases"/>
</dbReference>
<dbReference type="PANTHER" id="PTHR42978:SF6">
    <property type="entry name" value="QUORUM-QUENCHING LACTONASE YTNP-RELATED"/>
    <property type="match status" value="1"/>
</dbReference>
<dbReference type="Gene3D" id="3.60.15.10">
    <property type="entry name" value="Ribonuclease Z/Hydroxyacylglutathione hydrolase-like"/>
    <property type="match status" value="1"/>
</dbReference>
<dbReference type="InterPro" id="IPR001279">
    <property type="entry name" value="Metallo-B-lactamas"/>
</dbReference>
<evidence type="ECO:0000256" key="4">
    <source>
        <dbReference type="ARBA" id="ARBA00022833"/>
    </source>
</evidence>
<dbReference type="GO" id="GO:0016787">
    <property type="term" value="F:hydrolase activity"/>
    <property type="evidence" value="ECO:0007669"/>
    <property type="project" value="UniProtKB-KW"/>
</dbReference>
<protein>
    <submittedName>
        <fullName evidence="6">MBL fold metallo-hydrolase</fullName>
    </submittedName>
</protein>
<keyword evidence="3 6" id="KW-0378">Hydrolase</keyword>
<gene>
    <name evidence="6" type="ORF">EI545_15070</name>
</gene>
<dbReference type="CDD" id="cd16277">
    <property type="entry name" value="metallo-hydrolase-like_MBL-fold"/>
    <property type="match status" value="1"/>
</dbReference>
<proteinExistence type="inferred from homology"/>
<dbReference type="EMBL" id="CP034328">
    <property type="protein sequence ID" value="AZL60035.1"/>
    <property type="molecule type" value="Genomic_DNA"/>
</dbReference>
<dbReference type="SUPFAM" id="SSF56281">
    <property type="entry name" value="Metallo-hydrolase/oxidoreductase"/>
    <property type="match status" value="1"/>
</dbReference>